<dbReference type="GO" id="GO:0008270">
    <property type="term" value="F:zinc ion binding"/>
    <property type="evidence" value="ECO:0007669"/>
    <property type="project" value="UniProtKB-KW"/>
</dbReference>
<evidence type="ECO:0000256" key="4">
    <source>
        <dbReference type="PROSITE-ProRule" id="PRU00175"/>
    </source>
</evidence>
<keyword evidence="3" id="KW-0862">Zinc</keyword>
<organism evidence="7 8">
    <name type="scientific">Gymnopilus dilepis</name>
    <dbReference type="NCBI Taxonomy" id="231916"/>
    <lineage>
        <taxon>Eukaryota</taxon>
        <taxon>Fungi</taxon>
        <taxon>Dikarya</taxon>
        <taxon>Basidiomycota</taxon>
        <taxon>Agaricomycotina</taxon>
        <taxon>Agaricomycetes</taxon>
        <taxon>Agaricomycetidae</taxon>
        <taxon>Agaricales</taxon>
        <taxon>Agaricineae</taxon>
        <taxon>Hymenogastraceae</taxon>
        <taxon>Gymnopilus</taxon>
    </lineage>
</organism>
<dbReference type="SUPFAM" id="SSF57850">
    <property type="entry name" value="RING/U-box"/>
    <property type="match status" value="1"/>
</dbReference>
<feature type="coiled-coil region" evidence="5">
    <location>
        <begin position="4"/>
        <end position="45"/>
    </location>
</feature>
<evidence type="ECO:0000313" key="7">
    <source>
        <dbReference type="EMBL" id="PPQ76156.1"/>
    </source>
</evidence>
<sequence>MVTSQELQRQIMQLEKEQTRYRVRLSRAAKANLEFSEEIRALQRRNLALTDMLRPLSCSICMTLMRDPLVLPECGHSFCDECLRTWFETIRRKFTQGHPSRDPLPGLSLASLKRLSALVKENARLAHLRPAVKEIARFMQPRAEYTCPLCDSLVGTRPVINFQLKEAVEAAERDLHDHDLLVLDDYDKEKARKSSVTFWDALFPPGTV</sequence>
<dbReference type="Proteomes" id="UP000284706">
    <property type="component" value="Unassembled WGS sequence"/>
</dbReference>
<dbReference type="AlphaFoldDB" id="A0A409WCE5"/>
<dbReference type="Pfam" id="PF13445">
    <property type="entry name" value="zf-RING_UBOX"/>
    <property type="match status" value="1"/>
</dbReference>
<protein>
    <recommendedName>
        <fullName evidence="6">RING-type domain-containing protein</fullName>
    </recommendedName>
</protein>
<evidence type="ECO:0000313" key="8">
    <source>
        <dbReference type="Proteomes" id="UP000284706"/>
    </source>
</evidence>
<gene>
    <name evidence="7" type="ORF">CVT26_009216</name>
</gene>
<name>A0A409WCE5_9AGAR</name>
<dbReference type="InterPro" id="IPR027370">
    <property type="entry name" value="Znf-RING_euk"/>
</dbReference>
<evidence type="ECO:0000256" key="3">
    <source>
        <dbReference type="ARBA" id="ARBA00022833"/>
    </source>
</evidence>
<proteinExistence type="predicted"/>
<dbReference type="PROSITE" id="PS50089">
    <property type="entry name" value="ZF_RING_2"/>
    <property type="match status" value="1"/>
</dbReference>
<dbReference type="EMBL" id="NHYE01005190">
    <property type="protein sequence ID" value="PPQ76156.1"/>
    <property type="molecule type" value="Genomic_DNA"/>
</dbReference>
<dbReference type="PROSITE" id="PS00518">
    <property type="entry name" value="ZF_RING_1"/>
    <property type="match status" value="1"/>
</dbReference>
<evidence type="ECO:0000256" key="1">
    <source>
        <dbReference type="ARBA" id="ARBA00022723"/>
    </source>
</evidence>
<dbReference type="InterPro" id="IPR047126">
    <property type="entry name" value="RNF141-like"/>
</dbReference>
<dbReference type="InterPro" id="IPR013083">
    <property type="entry name" value="Znf_RING/FYVE/PHD"/>
</dbReference>
<keyword evidence="1" id="KW-0479">Metal-binding</keyword>
<keyword evidence="5" id="KW-0175">Coiled coil</keyword>
<keyword evidence="2 4" id="KW-0863">Zinc-finger</keyword>
<dbReference type="PANTHER" id="PTHR12109">
    <property type="entry name" value="RING FINGER PROTEIN 141-RELATED"/>
    <property type="match status" value="1"/>
</dbReference>
<dbReference type="OrthoDB" id="21204at2759"/>
<dbReference type="InterPro" id="IPR017907">
    <property type="entry name" value="Znf_RING_CS"/>
</dbReference>
<reference evidence="7 8" key="1">
    <citation type="journal article" date="2018" name="Evol. Lett.">
        <title>Horizontal gene cluster transfer increased hallucinogenic mushroom diversity.</title>
        <authorList>
            <person name="Reynolds H.T."/>
            <person name="Vijayakumar V."/>
            <person name="Gluck-Thaler E."/>
            <person name="Korotkin H.B."/>
            <person name="Matheny P.B."/>
            <person name="Slot J.C."/>
        </authorList>
    </citation>
    <scope>NUCLEOTIDE SEQUENCE [LARGE SCALE GENOMIC DNA]</scope>
    <source>
        <strain evidence="7 8">SRW20</strain>
    </source>
</reference>
<evidence type="ECO:0000259" key="6">
    <source>
        <dbReference type="PROSITE" id="PS50089"/>
    </source>
</evidence>
<feature type="domain" description="RING-type" evidence="6">
    <location>
        <begin position="58"/>
        <end position="151"/>
    </location>
</feature>
<dbReference type="STRING" id="231916.A0A409WCE5"/>
<evidence type="ECO:0000256" key="2">
    <source>
        <dbReference type="ARBA" id="ARBA00022771"/>
    </source>
</evidence>
<dbReference type="Gene3D" id="3.30.40.10">
    <property type="entry name" value="Zinc/RING finger domain, C3HC4 (zinc finger)"/>
    <property type="match status" value="1"/>
</dbReference>
<dbReference type="InParanoid" id="A0A409WCE5"/>
<evidence type="ECO:0000256" key="5">
    <source>
        <dbReference type="SAM" id="Coils"/>
    </source>
</evidence>
<accession>A0A409WCE5</accession>
<dbReference type="SMART" id="SM00184">
    <property type="entry name" value="RING"/>
    <property type="match status" value="1"/>
</dbReference>
<comment type="caution">
    <text evidence="7">The sequence shown here is derived from an EMBL/GenBank/DDBJ whole genome shotgun (WGS) entry which is preliminary data.</text>
</comment>
<keyword evidence="8" id="KW-1185">Reference proteome</keyword>
<dbReference type="InterPro" id="IPR001841">
    <property type="entry name" value="Znf_RING"/>
</dbReference>